<reference evidence="3" key="1">
    <citation type="submission" date="2014-07" db="EMBL/GenBank/DDBJ databases">
        <authorList>
            <person name="Hornung V.Bastian."/>
        </authorList>
    </citation>
    <scope>NUCLEOTIDE SEQUENCE</scope>
    <source>
        <strain evidence="3">PCE-S</strain>
    </source>
</reference>
<feature type="domain" description="SHOCT" evidence="2">
    <location>
        <begin position="46"/>
        <end position="72"/>
    </location>
</feature>
<dbReference type="EMBL" id="LK996017">
    <property type="protein sequence ID" value="CDX00886.1"/>
    <property type="molecule type" value="Genomic_DNA"/>
</dbReference>
<feature type="transmembrane region" description="Helical" evidence="1">
    <location>
        <begin position="12"/>
        <end position="35"/>
    </location>
</feature>
<evidence type="ECO:0000256" key="1">
    <source>
        <dbReference type="SAM" id="Phobius"/>
    </source>
</evidence>
<name>A0A098AZ35_DESHA</name>
<organism evidence="3">
    <name type="scientific">Desulfitobacterium hafniense</name>
    <name type="common">Desulfitobacterium frappieri</name>
    <dbReference type="NCBI Taxonomy" id="49338"/>
    <lineage>
        <taxon>Bacteria</taxon>
        <taxon>Bacillati</taxon>
        <taxon>Bacillota</taxon>
        <taxon>Clostridia</taxon>
        <taxon>Eubacteriales</taxon>
        <taxon>Desulfitobacteriaceae</taxon>
        <taxon>Desulfitobacterium</taxon>
    </lineage>
</organism>
<evidence type="ECO:0000259" key="2">
    <source>
        <dbReference type="Pfam" id="PF09851"/>
    </source>
</evidence>
<keyword evidence="1" id="KW-1133">Transmembrane helix</keyword>
<proteinExistence type="predicted"/>
<keyword evidence="1" id="KW-0812">Transmembrane</keyword>
<protein>
    <submittedName>
        <fullName evidence="3">Short C-terminal domain</fullName>
    </submittedName>
</protein>
<evidence type="ECO:0000313" key="3">
    <source>
        <dbReference type="EMBL" id="CDX00886.1"/>
    </source>
</evidence>
<dbReference type="InterPro" id="IPR018649">
    <property type="entry name" value="SHOCT"/>
</dbReference>
<dbReference type="RefSeq" id="WP_041272681.1">
    <property type="nucleotide sequence ID" value="NZ_LK996017.1"/>
</dbReference>
<dbReference type="PATRIC" id="fig|49338.4.peg.1080"/>
<keyword evidence="1" id="KW-0472">Membrane</keyword>
<gene>
    <name evidence="3" type="ORF">DPCES_0999</name>
</gene>
<accession>A0A098AZ35</accession>
<dbReference type="Pfam" id="PF09851">
    <property type="entry name" value="SHOCT"/>
    <property type="match status" value="1"/>
</dbReference>
<sequence>MMMWGYGPWGGYGWVGILMTIVFWGLIIWLCVSLFRRNGGSNGRGDTLNILRERYARGEINSEEYNRRKEDLKRYS</sequence>
<dbReference type="AlphaFoldDB" id="A0A098AZ35"/>